<keyword evidence="1" id="KW-1133">Transmembrane helix</keyword>
<dbReference type="Proteomes" id="UP000628442">
    <property type="component" value="Unassembled WGS sequence"/>
</dbReference>
<keyword evidence="1" id="KW-0472">Membrane</keyword>
<evidence type="ECO:0000313" key="3">
    <source>
        <dbReference type="EMBL" id="QBI00238.1"/>
    </source>
</evidence>
<reference evidence="3 4" key="2">
    <citation type="submission" date="2019-02" db="EMBL/GenBank/DDBJ databases">
        <title>Draft Genome Sequences of Six Type Strains of the Genus Massilia.</title>
        <authorList>
            <person name="Miess H."/>
            <person name="Frediansyhah A."/>
            <person name="Gross H."/>
        </authorList>
    </citation>
    <scope>NUCLEOTIDE SEQUENCE [LARGE SCALE GENOMIC DNA]</scope>
    <source>
        <strain evidence="3 4">DSM 17472</strain>
    </source>
</reference>
<keyword evidence="4" id="KW-1185">Reference proteome</keyword>
<dbReference type="Proteomes" id="UP000292307">
    <property type="component" value="Chromosome"/>
</dbReference>
<dbReference type="OrthoDB" id="8759039at2"/>
<evidence type="ECO:0000313" key="5">
    <source>
        <dbReference type="Proteomes" id="UP000628442"/>
    </source>
</evidence>
<dbReference type="RefSeq" id="WP_131144379.1">
    <property type="nucleotide sequence ID" value="NZ_BMWV01000009.1"/>
</dbReference>
<evidence type="ECO:0000256" key="1">
    <source>
        <dbReference type="SAM" id="Phobius"/>
    </source>
</evidence>
<accession>A0A411WUC0</accession>
<reference evidence="2" key="3">
    <citation type="submission" date="2022-12" db="EMBL/GenBank/DDBJ databases">
        <authorList>
            <person name="Sun Q."/>
            <person name="Kim S."/>
        </authorList>
    </citation>
    <scope>NUCLEOTIDE SEQUENCE</scope>
    <source>
        <strain evidence="2">KCTC 12343</strain>
    </source>
</reference>
<sequence>MTDHRDLPNPAFTPGGIPAPGWRSSTALLVAAVAAAALVVLALFFWRQQSDPAFAPGALGVRYGVQLQNGQMFYGLLREVGPRHLQLDDVYYVQTFTAPDGRQGNRVVSRQKNDWHGPQSMTIPLDKVMTIEQVGGASQLAKLIEQDKAAR</sequence>
<feature type="transmembrane region" description="Helical" evidence="1">
    <location>
        <begin position="27"/>
        <end position="46"/>
    </location>
</feature>
<evidence type="ECO:0000313" key="4">
    <source>
        <dbReference type="Proteomes" id="UP000292307"/>
    </source>
</evidence>
<keyword evidence="1" id="KW-0812">Transmembrane</keyword>
<protein>
    <recommendedName>
        <fullName evidence="6">MCE family protein</fullName>
    </recommendedName>
</protein>
<evidence type="ECO:0000313" key="2">
    <source>
        <dbReference type="EMBL" id="GGY52349.1"/>
    </source>
</evidence>
<gene>
    <name evidence="3" type="ORF">EYF70_04760</name>
    <name evidence="2" type="ORF">GCM10007387_38200</name>
</gene>
<evidence type="ECO:0008006" key="6">
    <source>
        <dbReference type="Google" id="ProtNLM"/>
    </source>
</evidence>
<dbReference type="EMBL" id="BMWV01000009">
    <property type="protein sequence ID" value="GGY52349.1"/>
    <property type="molecule type" value="Genomic_DNA"/>
</dbReference>
<proteinExistence type="predicted"/>
<name>A0A411WUC0_9BURK</name>
<organism evidence="2 5">
    <name type="scientific">Pseudoduganella albidiflava</name>
    <dbReference type="NCBI Taxonomy" id="321983"/>
    <lineage>
        <taxon>Bacteria</taxon>
        <taxon>Pseudomonadati</taxon>
        <taxon>Pseudomonadota</taxon>
        <taxon>Betaproteobacteria</taxon>
        <taxon>Burkholderiales</taxon>
        <taxon>Oxalobacteraceae</taxon>
        <taxon>Telluria group</taxon>
        <taxon>Pseudoduganella</taxon>
    </lineage>
</organism>
<dbReference type="AlphaFoldDB" id="A0A411WUC0"/>
<dbReference type="EMBL" id="CP036401">
    <property type="protein sequence ID" value="QBI00238.1"/>
    <property type="molecule type" value="Genomic_DNA"/>
</dbReference>
<reference evidence="2" key="1">
    <citation type="journal article" date="2014" name="Int. J. Syst. Evol. Microbiol.">
        <title>Complete genome sequence of Corynebacterium casei LMG S-19264T (=DSM 44701T), isolated from a smear-ripened cheese.</title>
        <authorList>
            <consortium name="US DOE Joint Genome Institute (JGI-PGF)"/>
            <person name="Walter F."/>
            <person name="Albersmeier A."/>
            <person name="Kalinowski J."/>
            <person name="Ruckert C."/>
        </authorList>
    </citation>
    <scope>NUCLEOTIDE SEQUENCE</scope>
    <source>
        <strain evidence="2">KCTC 12343</strain>
    </source>
</reference>